<accession>A0A317KKU2</accession>
<reference evidence="5" key="1">
    <citation type="submission" date="2018-05" db="EMBL/GenBank/DDBJ databases">
        <title>Micromonospora globispora sp. nov. and Micromonospora rugosa sp. nov., isolated from marine sediment.</title>
        <authorList>
            <person name="Carro L."/>
            <person name="Aysel V."/>
            <person name="Cetin D."/>
            <person name="Igual J.M."/>
            <person name="Klenk H.-P."/>
            <person name="Trujillo M.E."/>
            <person name="Sahin N."/>
        </authorList>
    </citation>
    <scope>NUCLEOTIDE SEQUENCE [LARGE SCALE GENOMIC DNA]</scope>
    <source>
        <strain evidence="5">S2904</strain>
    </source>
</reference>
<dbReference type="PANTHER" id="PTHR43861:SF1">
    <property type="entry name" value="TRANS-ACONITATE 2-METHYLTRANSFERASE"/>
    <property type="match status" value="1"/>
</dbReference>
<name>A0A317KKU2_9ACTN</name>
<dbReference type="AlphaFoldDB" id="A0A317KKU2"/>
<dbReference type="Gene3D" id="3.40.50.150">
    <property type="entry name" value="Vaccinia Virus protein VP39"/>
    <property type="match status" value="1"/>
</dbReference>
<evidence type="ECO:0000259" key="3">
    <source>
        <dbReference type="Pfam" id="PF13649"/>
    </source>
</evidence>
<keyword evidence="2 4" id="KW-0808">Transferase</keyword>
<protein>
    <submittedName>
        <fullName evidence="4">SAM-dependent methyltransferase</fullName>
    </submittedName>
</protein>
<dbReference type="GO" id="GO:0008168">
    <property type="term" value="F:methyltransferase activity"/>
    <property type="evidence" value="ECO:0007669"/>
    <property type="project" value="UniProtKB-KW"/>
</dbReference>
<dbReference type="OrthoDB" id="9777638at2"/>
<dbReference type="SUPFAM" id="SSF53335">
    <property type="entry name" value="S-adenosyl-L-methionine-dependent methyltransferases"/>
    <property type="match status" value="1"/>
</dbReference>
<evidence type="ECO:0000256" key="2">
    <source>
        <dbReference type="ARBA" id="ARBA00022679"/>
    </source>
</evidence>
<dbReference type="Proteomes" id="UP000245683">
    <property type="component" value="Unassembled WGS sequence"/>
</dbReference>
<evidence type="ECO:0000256" key="1">
    <source>
        <dbReference type="ARBA" id="ARBA00022603"/>
    </source>
</evidence>
<proteinExistence type="predicted"/>
<feature type="domain" description="Methyltransferase" evidence="3">
    <location>
        <begin position="49"/>
        <end position="144"/>
    </location>
</feature>
<evidence type="ECO:0000313" key="5">
    <source>
        <dbReference type="Proteomes" id="UP000245683"/>
    </source>
</evidence>
<comment type="caution">
    <text evidence="4">The sequence shown here is derived from an EMBL/GenBank/DDBJ whole genome shotgun (WGS) entry which is preliminary data.</text>
</comment>
<dbReference type="GO" id="GO:0032259">
    <property type="term" value="P:methylation"/>
    <property type="evidence" value="ECO:0007669"/>
    <property type="project" value="UniProtKB-KW"/>
</dbReference>
<sequence>METIVNRHQAEAWNGYEGRHWAAHQDRYDGVNSGFNDALLAAVRPGDRVLDVGCGNGQLTRLAAARAGTGHAVGVDLSAPMLDRARASAVDEGVANVEFVRGDVQVYPFPAAAFDVALSRFGVMFFADPVAAFGNVGRALRPGGRLAFVCLDDIRHGDLGRVLAALAGHLPPPGTDGTAVAEPLSLADPAAIRSVLTAAGYTGVDCAPVAASQLWGRDAADAAGFLADWGPLRHQLDRVDPATADRARAALTDALRAYEQPDAVRLRGTAWLVTAHRPG</sequence>
<dbReference type="PANTHER" id="PTHR43861">
    <property type="entry name" value="TRANS-ACONITATE 2-METHYLTRANSFERASE-RELATED"/>
    <property type="match status" value="1"/>
</dbReference>
<organism evidence="4 5">
    <name type="scientific">Micromonospora globispora</name>
    <dbReference type="NCBI Taxonomy" id="1450148"/>
    <lineage>
        <taxon>Bacteria</taxon>
        <taxon>Bacillati</taxon>
        <taxon>Actinomycetota</taxon>
        <taxon>Actinomycetes</taxon>
        <taxon>Micromonosporales</taxon>
        <taxon>Micromonosporaceae</taxon>
        <taxon>Micromonospora</taxon>
    </lineage>
</organism>
<dbReference type="Pfam" id="PF13649">
    <property type="entry name" value="Methyltransf_25"/>
    <property type="match status" value="1"/>
</dbReference>
<dbReference type="InterPro" id="IPR041698">
    <property type="entry name" value="Methyltransf_25"/>
</dbReference>
<dbReference type="InterPro" id="IPR029063">
    <property type="entry name" value="SAM-dependent_MTases_sf"/>
</dbReference>
<dbReference type="RefSeq" id="WP_109942721.1">
    <property type="nucleotide sequence ID" value="NZ_QGGF01000791.1"/>
</dbReference>
<evidence type="ECO:0000313" key="4">
    <source>
        <dbReference type="EMBL" id="PWU53731.1"/>
    </source>
</evidence>
<keyword evidence="1 4" id="KW-0489">Methyltransferase</keyword>
<dbReference type="EMBL" id="QGSV01000032">
    <property type="protein sequence ID" value="PWU53731.1"/>
    <property type="molecule type" value="Genomic_DNA"/>
</dbReference>
<gene>
    <name evidence="4" type="ORF">DLJ46_00715</name>
</gene>
<dbReference type="CDD" id="cd02440">
    <property type="entry name" value="AdoMet_MTases"/>
    <property type="match status" value="1"/>
</dbReference>
<keyword evidence="5" id="KW-1185">Reference proteome</keyword>